<evidence type="ECO:0000313" key="2">
    <source>
        <dbReference type="EMBL" id="GAA1986400.1"/>
    </source>
</evidence>
<protein>
    <recommendedName>
        <fullName evidence="4">DUF3558 domain-containing protein</fullName>
    </recommendedName>
</protein>
<keyword evidence="3" id="KW-1185">Reference proteome</keyword>
<dbReference type="PROSITE" id="PS51257">
    <property type="entry name" value="PROKAR_LIPOPROTEIN"/>
    <property type="match status" value="1"/>
</dbReference>
<comment type="caution">
    <text evidence="2">The sequence shown here is derived from an EMBL/GenBank/DDBJ whole genome shotgun (WGS) entry which is preliminary data.</text>
</comment>
<dbReference type="EMBL" id="BAAAOH010000001">
    <property type="protein sequence ID" value="GAA1986400.1"/>
    <property type="molecule type" value="Genomic_DNA"/>
</dbReference>
<evidence type="ECO:0000313" key="3">
    <source>
        <dbReference type="Proteomes" id="UP001500326"/>
    </source>
</evidence>
<feature type="compositionally biased region" description="Low complexity" evidence="1">
    <location>
        <begin position="38"/>
        <end position="65"/>
    </location>
</feature>
<dbReference type="Proteomes" id="UP001500326">
    <property type="component" value="Unassembled WGS sequence"/>
</dbReference>
<feature type="region of interest" description="Disordered" evidence="1">
    <location>
        <begin position="33"/>
        <end position="67"/>
    </location>
</feature>
<sequence length="217" mass="22534">MARAVSGAHALRGAGAIAAVLVIAALMTSCKPEPAPGPTTSDPTPSATPSATSEPSASPTPSETPVAEFELPTQCEDLYSDDMLASLNAANPPLNDPGVTMHSTQTAAALEVLNSGIPTIRCSWGQPSEFGLATNVSVIDAAQSADLLATLREAGFACEDAWEGVNCTIEQKTVDQDDNEVTLGESHFLRGTGWVSTAWINFAPEGYTEDIVTTLWG</sequence>
<name>A0ABN2SI22_9MICO</name>
<reference evidence="2 3" key="1">
    <citation type="journal article" date="2019" name="Int. J. Syst. Evol. Microbiol.">
        <title>The Global Catalogue of Microorganisms (GCM) 10K type strain sequencing project: providing services to taxonomists for standard genome sequencing and annotation.</title>
        <authorList>
            <consortium name="The Broad Institute Genomics Platform"/>
            <consortium name="The Broad Institute Genome Sequencing Center for Infectious Disease"/>
            <person name="Wu L."/>
            <person name="Ma J."/>
        </authorList>
    </citation>
    <scope>NUCLEOTIDE SEQUENCE [LARGE SCALE GENOMIC DNA]</scope>
    <source>
        <strain evidence="2 3">JCM 14902</strain>
    </source>
</reference>
<accession>A0ABN2SI22</accession>
<gene>
    <name evidence="2" type="ORF">GCM10009777_20610</name>
</gene>
<evidence type="ECO:0000256" key="1">
    <source>
        <dbReference type="SAM" id="MobiDB-lite"/>
    </source>
</evidence>
<evidence type="ECO:0008006" key="4">
    <source>
        <dbReference type="Google" id="ProtNLM"/>
    </source>
</evidence>
<dbReference type="RefSeq" id="WP_344061438.1">
    <property type="nucleotide sequence ID" value="NZ_BAAAOH010000001.1"/>
</dbReference>
<organism evidence="2 3">
    <name type="scientific">Microbacterium pumilum</name>
    <dbReference type="NCBI Taxonomy" id="344165"/>
    <lineage>
        <taxon>Bacteria</taxon>
        <taxon>Bacillati</taxon>
        <taxon>Actinomycetota</taxon>
        <taxon>Actinomycetes</taxon>
        <taxon>Micrococcales</taxon>
        <taxon>Microbacteriaceae</taxon>
        <taxon>Microbacterium</taxon>
    </lineage>
</organism>
<proteinExistence type="predicted"/>